<dbReference type="RefSeq" id="WP_160952083.1">
    <property type="nucleotide sequence ID" value="NZ_WWEQ01000003.1"/>
</dbReference>
<evidence type="ECO:0008006" key="5">
    <source>
        <dbReference type="Google" id="ProtNLM"/>
    </source>
</evidence>
<comment type="caution">
    <text evidence="3">The sequence shown here is derived from an EMBL/GenBank/DDBJ whole genome shotgun (WGS) entry which is preliminary data.</text>
</comment>
<keyword evidence="2" id="KW-1133">Transmembrane helix</keyword>
<feature type="transmembrane region" description="Helical" evidence="2">
    <location>
        <begin position="433"/>
        <end position="454"/>
    </location>
</feature>
<dbReference type="EMBL" id="WWEQ01000003">
    <property type="protein sequence ID" value="MYM18620.1"/>
    <property type="molecule type" value="Genomic_DNA"/>
</dbReference>
<organism evidence="3 4">
    <name type="scientific">Brevibacterium rongguiense</name>
    <dbReference type="NCBI Taxonomy" id="2695267"/>
    <lineage>
        <taxon>Bacteria</taxon>
        <taxon>Bacillati</taxon>
        <taxon>Actinomycetota</taxon>
        <taxon>Actinomycetes</taxon>
        <taxon>Micrococcales</taxon>
        <taxon>Brevibacteriaceae</taxon>
        <taxon>Brevibacterium</taxon>
    </lineage>
</organism>
<sequence>MNPKTGHIFVAPMDGSTQSWVGQGGNSIAPFIVEYDEKGAFVQNIGQGDYGTRQAMFGSRIDPKTQEVWAWSADGGFNEYKADGTLVKKFTDKDFYGLEHIRGLVFDSNGRVLATTKEGSNSKTALNRVMMLGQTPNPTTEVSGTLVPSETPAETAPASAVAKAARADADDPTCGVTSPAPAAPTYETADLDWANASVSGALPYHQTEVRDFSIEARMLDADDQPTSDWKLVDHSSATSELGRDGVKLPEPLKAGSEDKVQFRVAAWNEAGNGDTGGITLQAPPAPTAPAPTPCETPSDAPSPSDSASPSPSDSVSPSPSESVSPSPSDSTTPSPSASVTPSPSDSVTPSPSDSQTPEQTDTTTPSETSSASATPSASSTPTKQPSRKPSPAPSTSSAPAPGPNPGENPGDGPTQPGSPDQPNSPLPRTGAEIAGALAAAALLIGGGVLAVTAGRRRSRK</sequence>
<dbReference type="AlphaFoldDB" id="A0A6N9H3M8"/>
<feature type="compositionally biased region" description="Pro residues" evidence="1">
    <location>
        <begin position="283"/>
        <end position="294"/>
    </location>
</feature>
<evidence type="ECO:0000313" key="4">
    <source>
        <dbReference type="Proteomes" id="UP000469215"/>
    </source>
</evidence>
<accession>A0A6N9H3M8</accession>
<feature type="compositionally biased region" description="Low complexity" evidence="1">
    <location>
        <begin position="151"/>
        <end position="164"/>
    </location>
</feature>
<feature type="region of interest" description="Disordered" evidence="1">
    <location>
        <begin position="225"/>
        <end position="254"/>
    </location>
</feature>
<protein>
    <recommendedName>
        <fullName evidence="5">Gram-positive cocci surface proteins LPxTG domain-containing protein</fullName>
    </recommendedName>
</protein>
<dbReference type="SUPFAM" id="SSF63829">
    <property type="entry name" value="Calcium-dependent phosphotriesterase"/>
    <property type="match status" value="1"/>
</dbReference>
<gene>
    <name evidence="3" type="ORF">GSY69_01145</name>
</gene>
<keyword evidence="2" id="KW-0472">Membrane</keyword>
<feature type="compositionally biased region" description="Polar residues" evidence="1">
    <location>
        <begin position="134"/>
        <end position="148"/>
    </location>
</feature>
<dbReference type="Proteomes" id="UP000469215">
    <property type="component" value="Unassembled WGS sequence"/>
</dbReference>
<evidence type="ECO:0000313" key="3">
    <source>
        <dbReference type="EMBL" id="MYM18620.1"/>
    </source>
</evidence>
<evidence type="ECO:0000256" key="1">
    <source>
        <dbReference type="SAM" id="MobiDB-lite"/>
    </source>
</evidence>
<feature type="region of interest" description="Disordered" evidence="1">
    <location>
        <begin position="132"/>
        <end position="181"/>
    </location>
</feature>
<evidence type="ECO:0000256" key="2">
    <source>
        <dbReference type="SAM" id="Phobius"/>
    </source>
</evidence>
<reference evidence="3 4" key="1">
    <citation type="submission" date="2020-01" db="EMBL/GenBank/DDBJ databases">
        <authorList>
            <person name="Deng T."/>
        </authorList>
    </citation>
    <scope>NUCLEOTIDE SEQUENCE [LARGE SCALE GENOMIC DNA]</scope>
    <source>
        <strain evidence="3 4">5221</strain>
    </source>
</reference>
<keyword evidence="2" id="KW-0812">Transmembrane</keyword>
<keyword evidence="4" id="KW-1185">Reference proteome</keyword>
<feature type="compositionally biased region" description="Low complexity" evidence="1">
    <location>
        <begin position="297"/>
        <end position="399"/>
    </location>
</feature>
<feature type="region of interest" description="Disordered" evidence="1">
    <location>
        <begin position="272"/>
        <end position="431"/>
    </location>
</feature>
<name>A0A6N9H3M8_9MICO</name>
<proteinExistence type="predicted"/>